<sequence length="105" mass="11739">MMLTDYIYTAMNRAKYEILDDGIFYGEIPDCQGVWSSAKTLEQCRENLQDALEGWIILGLRLGHQLPILDHINSSCSNALHWNTNLEALPQIIIGGGASMNSISR</sequence>
<dbReference type="Gene3D" id="3.30.160.250">
    <property type="match status" value="1"/>
</dbReference>
<evidence type="ECO:0000313" key="1">
    <source>
        <dbReference type="EMBL" id="GDZ92490.1"/>
    </source>
</evidence>
<dbReference type="RefSeq" id="WP_233422975.1">
    <property type="nucleotide sequence ID" value="NZ_BJCD01000028.1"/>
</dbReference>
<reference evidence="2" key="1">
    <citation type="submission" date="2019-02" db="EMBL/GenBank/DDBJ databases">
        <title>Draft genome sequence of Planktothrix agardhii NIES-905.</title>
        <authorList>
            <person name="Yamaguchi H."/>
            <person name="Suzuki S."/>
            <person name="Kawachi M."/>
        </authorList>
    </citation>
    <scope>NUCLEOTIDE SEQUENCE [LARGE SCALE GENOMIC DNA]</scope>
    <source>
        <strain evidence="2">CCAP 1459/11A</strain>
    </source>
</reference>
<dbReference type="Pfam" id="PF21748">
    <property type="entry name" value="UPF0150"/>
    <property type="match status" value="1"/>
</dbReference>
<proteinExistence type="predicted"/>
<dbReference type="SUPFAM" id="SSF143100">
    <property type="entry name" value="TTHA1013/TTHA0281-like"/>
    <property type="match status" value="1"/>
</dbReference>
<dbReference type="AlphaFoldDB" id="A0A4P5Z8Y5"/>
<comment type="caution">
    <text evidence="1">The sequence shown here is derived from an EMBL/GenBank/DDBJ whole genome shotgun (WGS) entry which is preliminary data.</text>
</comment>
<organism evidence="1 2">
    <name type="scientific">Planktothrix agardhii CCAP 1459/11A</name>
    <dbReference type="NCBI Taxonomy" id="282420"/>
    <lineage>
        <taxon>Bacteria</taxon>
        <taxon>Bacillati</taxon>
        <taxon>Cyanobacteriota</taxon>
        <taxon>Cyanophyceae</taxon>
        <taxon>Oscillatoriophycideae</taxon>
        <taxon>Oscillatoriales</taxon>
        <taxon>Microcoleaceae</taxon>
        <taxon>Planktothrix</taxon>
    </lineage>
</organism>
<protein>
    <recommendedName>
        <fullName evidence="3">HicB-like antitoxin of toxin-antitoxin system domain-containing protein</fullName>
    </recommendedName>
</protein>
<evidence type="ECO:0008006" key="3">
    <source>
        <dbReference type="Google" id="ProtNLM"/>
    </source>
</evidence>
<gene>
    <name evidence="1" type="ORF">PA905_01850</name>
</gene>
<name>A0A4P5Z8Y5_PLAAG</name>
<evidence type="ECO:0000313" key="2">
    <source>
        <dbReference type="Proteomes" id="UP000299794"/>
    </source>
</evidence>
<dbReference type="InterPro" id="IPR049389">
    <property type="entry name" value="TTHA0281-like"/>
</dbReference>
<accession>A0A4P5Z8Y5</accession>
<dbReference type="InterPro" id="IPR035069">
    <property type="entry name" value="TTHA1013/TTHA0281-like"/>
</dbReference>
<dbReference type="Proteomes" id="UP000299794">
    <property type="component" value="Unassembled WGS sequence"/>
</dbReference>
<dbReference type="EMBL" id="BJCD01000028">
    <property type="protein sequence ID" value="GDZ92490.1"/>
    <property type="molecule type" value="Genomic_DNA"/>
</dbReference>